<dbReference type="Gene3D" id="2.60.120.1440">
    <property type="match status" value="1"/>
</dbReference>
<keyword evidence="1" id="KW-1133">Transmembrane helix</keyword>
<feature type="transmembrane region" description="Helical" evidence="1">
    <location>
        <begin position="75"/>
        <end position="93"/>
    </location>
</feature>
<dbReference type="InterPro" id="IPR006860">
    <property type="entry name" value="FecR"/>
</dbReference>
<keyword evidence="1" id="KW-0472">Membrane</keyword>
<gene>
    <name evidence="4" type="ORF">HGH91_27890</name>
</gene>
<feature type="domain" description="Protein FecR C-terminal" evidence="3">
    <location>
        <begin position="321"/>
        <end position="388"/>
    </location>
</feature>
<dbReference type="RefSeq" id="WP_168742541.1">
    <property type="nucleotide sequence ID" value="NZ_JABAHZ010000010.1"/>
</dbReference>
<protein>
    <submittedName>
        <fullName evidence="4">FecR family protein</fullName>
    </submittedName>
</protein>
<dbReference type="InterPro" id="IPR012373">
    <property type="entry name" value="Ferrdict_sens_TM"/>
</dbReference>
<evidence type="ECO:0000259" key="2">
    <source>
        <dbReference type="Pfam" id="PF04773"/>
    </source>
</evidence>
<dbReference type="EMBL" id="JABAHZ010000010">
    <property type="protein sequence ID" value="NLR82470.1"/>
    <property type="molecule type" value="Genomic_DNA"/>
</dbReference>
<evidence type="ECO:0000259" key="3">
    <source>
        <dbReference type="Pfam" id="PF16344"/>
    </source>
</evidence>
<sequence>MDLPIHIIEKYLRGEANEEETRLVNDWFYSFDASVEPADEALAALREEIGKKIQHRLNQSIDLTIKRQQERHTRVLQFAAAAAILLGVGWYFLVQRSRQAPLIAKVAEKGNAVGNSKATLILANGKAIALDSTADGPIDSKNGMQIIKPEDGKVTYVPIQQSSPSSAVVYNTIITPKSGQYSVTLSDGTKVWLNAASSLRYPVPFSGSLREVELSGEGYFEVATAMSAEGSKIPFIVSVRHAGLPNDMKVKVLGTKFNVMAYSDEGTIETSLVEGKVETAYSSNNALLSPGLQSTLEKTTLGFKVSRADLQRALAWKNGEFRFSRMDIKGIMRQVTRWYDVSVEYQGNVDHIYLSGVFSRQNDIRQMLDILEATGTVHFQLTGNKIIVSTK</sequence>
<proteinExistence type="predicted"/>
<name>A0A847SGS7_9BACT</name>
<accession>A0A847SGS7</accession>
<evidence type="ECO:0000313" key="4">
    <source>
        <dbReference type="EMBL" id="NLR82470.1"/>
    </source>
</evidence>
<feature type="domain" description="FecR protein" evidence="2">
    <location>
        <begin position="172"/>
        <end position="278"/>
    </location>
</feature>
<dbReference type="AlphaFoldDB" id="A0A847SGS7"/>
<dbReference type="PANTHER" id="PTHR30273">
    <property type="entry name" value="PERIPLASMIC SIGNAL SENSOR AND SIGMA FACTOR ACTIVATOR FECR-RELATED"/>
    <property type="match status" value="1"/>
</dbReference>
<dbReference type="Gene3D" id="3.55.50.30">
    <property type="match status" value="1"/>
</dbReference>
<dbReference type="GO" id="GO:0016989">
    <property type="term" value="F:sigma factor antagonist activity"/>
    <property type="evidence" value="ECO:0007669"/>
    <property type="project" value="TreeGrafter"/>
</dbReference>
<keyword evidence="1" id="KW-0812">Transmembrane</keyword>
<dbReference type="Proteomes" id="UP000552864">
    <property type="component" value="Unassembled WGS sequence"/>
</dbReference>
<comment type="caution">
    <text evidence="4">The sequence shown here is derived from an EMBL/GenBank/DDBJ whole genome shotgun (WGS) entry which is preliminary data.</text>
</comment>
<keyword evidence="5" id="KW-1185">Reference proteome</keyword>
<evidence type="ECO:0000256" key="1">
    <source>
        <dbReference type="SAM" id="Phobius"/>
    </source>
</evidence>
<dbReference type="PANTHER" id="PTHR30273:SF2">
    <property type="entry name" value="PROTEIN FECR"/>
    <property type="match status" value="1"/>
</dbReference>
<dbReference type="InterPro" id="IPR032508">
    <property type="entry name" value="FecR_C"/>
</dbReference>
<evidence type="ECO:0000313" key="5">
    <source>
        <dbReference type="Proteomes" id="UP000552864"/>
    </source>
</evidence>
<dbReference type="Pfam" id="PF04773">
    <property type="entry name" value="FecR"/>
    <property type="match status" value="1"/>
</dbReference>
<reference evidence="4 5" key="1">
    <citation type="submission" date="2020-04" db="EMBL/GenBank/DDBJ databases">
        <authorList>
            <person name="Yin C."/>
        </authorList>
    </citation>
    <scope>NUCLEOTIDE SEQUENCE [LARGE SCALE GENOMIC DNA]</scope>
    <source>
        <strain evidence="4 5">Ak56</strain>
    </source>
</reference>
<organism evidence="4 5">
    <name type="scientific">Chitinophaga eiseniae</name>
    <dbReference type="NCBI Taxonomy" id="634771"/>
    <lineage>
        <taxon>Bacteria</taxon>
        <taxon>Pseudomonadati</taxon>
        <taxon>Bacteroidota</taxon>
        <taxon>Chitinophagia</taxon>
        <taxon>Chitinophagales</taxon>
        <taxon>Chitinophagaceae</taxon>
        <taxon>Chitinophaga</taxon>
    </lineage>
</organism>
<dbReference type="Pfam" id="PF16344">
    <property type="entry name" value="FecR_C"/>
    <property type="match status" value="1"/>
</dbReference>